<dbReference type="PANTHER" id="PTHR47779:SF1">
    <property type="entry name" value="SYNTHASE (CCG-9), PUTATIVE (AFU_ORTHOLOGUE AFUA_3G12100)-RELATED"/>
    <property type="match status" value="1"/>
</dbReference>
<dbReference type="GO" id="GO:0016757">
    <property type="term" value="F:glycosyltransferase activity"/>
    <property type="evidence" value="ECO:0007669"/>
    <property type="project" value="UniProtKB-KW"/>
</dbReference>
<dbReference type="Gene3D" id="3.40.50.2000">
    <property type="entry name" value="Glycogen Phosphorylase B"/>
    <property type="match status" value="2"/>
</dbReference>
<dbReference type="Pfam" id="PF21269">
    <property type="entry name" value="TreT_GT1"/>
    <property type="match status" value="1"/>
</dbReference>
<protein>
    <recommendedName>
        <fullName evidence="12">Glycosyl transferase family 1 domain-containing protein</fullName>
    </recommendedName>
</protein>
<keyword evidence="3" id="KW-0313">Glucose metabolism</keyword>
<dbReference type="SUPFAM" id="SSF53756">
    <property type="entry name" value="UDP-Glycosyltransferase/glycogen phosphorylase"/>
    <property type="match status" value="1"/>
</dbReference>
<evidence type="ECO:0000259" key="9">
    <source>
        <dbReference type="Pfam" id="PF21269"/>
    </source>
</evidence>
<evidence type="ECO:0000259" key="8">
    <source>
        <dbReference type="Pfam" id="PF00534"/>
    </source>
</evidence>
<evidence type="ECO:0000256" key="5">
    <source>
        <dbReference type="ARBA" id="ARBA00022679"/>
    </source>
</evidence>
<keyword evidence="11" id="KW-1185">Reference proteome</keyword>
<feature type="region of interest" description="Disordered" evidence="7">
    <location>
        <begin position="1"/>
        <end position="31"/>
    </location>
</feature>
<dbReference type="Proteomes" id="UP001316803">
    <property type="component" value="Unassembled WGS sequence"/>
</dbReference>
<dbReference type="InterPro" id="IPR001296">
    <property type="entry name" value="Glyco_trans_1"/>
</dbReference>
<evidence type="ECO:0000256" key="7">
    <source>
        <dbReference type="SAM" id="MobiDB-lite"/>
    </source>
</evidence>
<feature type="domain" description="Trehalose synthase N-terminal" evidence="9">
    <location>
        <begin position="234"/>
        <end position="395"/>
    </location>
</feature>
<keyword evidence="6" id="KW-0119">Carbohydrate metabolism</keyword>
<name>A0AAN8F6I2_9EURO</name>
<dbReference type="Pfam" id="PF00534">
    <property type="entry name" value="Glycos_transf_1"/>
    <property type="match status" value="1"/>
</dbReference>
<comment type="caution">
    <text evidence="10">The sequence shown here is derived from an EMBL/GenBank/DDBJ whole genome shotgun (WGS) entry which is preliminary data.</text>
</comment>
<proteinExistence type="inferred from homology"/>
<gene>
    <name evidence="10" type="ORF">OHC33_006744</name>
</gene>
<dbReference type="PANTHER" id="PTHR47779">
    <property type="entry name" value="SYNTHASE (CCG-9), PUTATIVE (AFU_ORTHOLOGUE AFUA_3G12100)-RELATED"/>
    <property type="match status" value="1"/>
</dbReference>
<organism evidence="10 11">
    <name type="scientific">Knufia fluminis</name>
    <dbReference type="NCBI Taxonomy" id="191047"/>
    <lineage>
        <taxon>Eukaryota</taxon>
        <taxon>Fungi</taxon>
        <taxon>Dikarya</taxon>
        <taxon>Ascomycota</taxon>
        <taxon>Pezizomycotina</taxon>
        <taxon>Eurotiomycetes</taxon>
        <taxon>Chaetothyriomycetidae</taxon>
        <taxon>Chaetothyriales</taxon>
        <taxon>Trichomeriaceae</taxon>
        <taxon>Knufia</taxon>
    </lineage>
</organism>
<dbReference type="GO" id="GO:0006006">
    <property type="term" value="P:glucose metabolic process"/>
    <property type="evidence" value="ECO:0007669"/>
    <property type="project" value="UniProtKB-KW"/>
</dbReference>
<dbReference type="InterPro" id="IPR049438">
    <property type="entry name" value="TreT_GT1"/>
</dbReference>
<dbReference type="EMBL" id="JAKLMC020000016">
    <property type="protein sequence ID" value="KAK5952271.1"/>
    <property type="molecule type" value="Genomic_DNA"/>
</dbReference>
<evidence type="ECO:0000256" key="2">
    <source>
        <dbReference type="ARBA" id="ARBA00011738"/>
    </source>
</evidence>
<dbReference type="InterPro" id="IPR052078">
    <property type="entry name" value="Trehalose_Metab_GTase"/>
</dbReference>
<evidence type="ECO:0000313" key="10">
    <source>
        <dbReference type="EMBL" id="KAK5952271.1"/>
    </source>
</evidence>
<dbReference type="AlphaFoldDB" id="A0AAN8F6I2"/>
<evidence type="ECO:0008006" key="12">
    <source>
        <dbReference type="Google" id="ProtNLM"/>
    </source>
</evidence>
<accession>A0AAN8F6I2</accession>
<keyword evidence="4" id="KW-0328">Glycosyltransferase</keyword>
<evidence type="ECO:0000256" key="6">
    <source>
        <dbReference type="ARBA" id="ARBA00023277"/>
    </source>
</evidence>
<evidence type="ECO:0000256" key="4">
    <source>
        <dbReference type="ARBA" id="ARBA00022676"/>
    </source>
</evidence>
<reference evidence="10 11" key="1">
    <citation type="submission" date="2022-12" db="EMBL/GenBank/DDBJ databases">
        <title>Genomic features and morphological characterization of a novel Knufia sp. strain isolated from spacecraft assembly facility.</title>
        <authorList>
            <person name="Teixeira M."/>
            <person name="Chander A.M."/>
            <person name="Stajich J.E."/>
            <person name="Venkateswaran K."/>
        </authorList>
    </citation>
    <scope>NUCLEOTIDE SEQUENCE [LARGE SCALE GENOMIC DNA]</scope>
    <source>
        <strain evidence="10 11">FJI-L2-BK-P2</strain>
    </source>
</reference>
<evidence type="ECO:0000313" key="11">
    <source>
        <dbReference type="Proteomes" id="UP001316803"/>
    </source>
</evidence>
<evidence type="ECO:0000256" key="1">
    <source>
        <dbReference type="ARBA" id="ARBA00009481"/>
    </source>
</evidence>
<feature type="domain" description="Glycosyl transferase family 1" evidence="8">
    <location>
        <begin position="452"/>
        <end position="627"/>
    </location>
</feature>
<comment type="similarity">
    <text evidence="1">Belongs to the glycosyltransferase group 1 family. Glycosyltransferase 4 subfamily.</text>
</comment>
<sequence length="687" mass="77472">MAQQQKSSVETKHEFVSAPPEHHKRRQSVAQPDVLDVETSLSELWAGLAIYKKNDTEVAVGTAIHDGTYSVDFAVQNLRLSKDSSEEEQRRMVEDHIISSLAKYRKDHVCKLLGAGVTAELDSAGPHLCSRLWSELDIVPVVFKDTAIMDQEAPAENVDELADSVARKCLAVFGPTKQPRIAINYRNEVQVDRAGQIRLSTREDYQESVREPTWRAVQKYIKDVKDRNLRMVFFSATPQGGGVALMRHALLRFLQREGVNIEWFVPKPRPDVFRITKTNHNILQGAVGPEVRATDEQLGKITSWIKDNAERYWLKDKGPLKPPSEGGADVIFVDDPQMPELISIAKEQDPNRPVLFRSHIEVRDDLVQEEGSAAQHVWKYMWESVKKADMFISHPVRTFVPSDVRPTELAWLPATTDWLDGLNKNMQDWDVKYYLHTLRQTCRAQGLPQLAYPERPYITQIARFDPSKGIPDVIKSYAKFRDMLQDAPAEQAAQLVICGHSSIDDPDGSMIYDQTMSLIHDQFSQYQDDIIVVRLGPSDQLLNAILSMSMVALQLSTREGFEVKVSEALHKGKPVIATQAGGIPLQIEHGKSGYLVPRGDHDAVAKHLHDLFTDERLYEEMSSYAKHHVSDEVHTVGNALSWLYLASSVAGGKSLQPNGRWVNDMAREAANEPYGDDEPRLPRHLST</sequence>
<comment type="subunit">
    <text evidence="2">Homodimer.</text>
</comment>
<evidence type="ECO:0000256" key="3">
    <source>
        <dbReference type="ARBA" id="ARBA00022526"/>
    </source>
</evidence>
<keyword evidence="5" id="KW-0808">Transferase</keyword>